<organism evidence="1 2">
    <name type="scientific">Brachionus plicatilis</name>
    <name type="common">Marine rotifer</name>
    <name type="synonym">Brachionus muelleri</name>
    <dbReference type="NCBI Taxonomy" id="10195"/>
    <lineage>
        <taxon>Eukaryota</taxon>
        <taxon>Metazoa</taxon>
        <taxon>Spiralia</taxon>
        <taxon>Gnathifera</taxon>
        <taxon>Rotifera</taxon>
        <taxon>Eurotatoria</taxon>
        <taxon>Monogononta</taxon>
        <taxon>Pseudotrocha</taxon>
        <taxon>Ploima</taxon>
        <taxon>Brachionidae</taxon>
        <taxon>Brachionus</taxon>
    </lineage>
</organism>
<dbReference type="Proteomes" id="UP000276133">
    <property type="component" value="Unassembled WGS sequence"/>
</dbReference>
<reference evidence="1 2" key="1">
    <citation type="journal article" date="2018" name="Sci. Rep.">
        <title>Genomic signatures of local adaptation to the degree of environmental predictability in rotifers.</title>
        <authorList>
            <person name="Franch-Gras L."/>
            <person name="Hahn C."/>
            <person name="Garcia-Roger E.M."/>
            <person name="Carmona M.J."/>
            <person name="Serra M."/>
            <person name="Gomez A."/>
        </authorList>
    </citation>
    <scope>NUCLEOTIDE SEQUENCE [LARGE SCALE GENOMIC DNA]</scope>
    <source>
        <strain evidence="1">HYR1</strain>
    </source>
</reference>
<protein>
    <submittedName>
        <fullName evidence="1">Uncharacterized protein</fullName>
    </submittedName>
</protein>
<dbReference type="EMBL" id="REGN01000461">
    <property type="protein sequence ID" value="RNA41765.1"/>
    <property type="molecule type" value="Genomic_DNA"/>
</dbReference>
<proteinExistence type="predicted"/>
<evidence type="ECO:0000313" key="2">
    <source>
        <dbReference type="Proteomes" id="UP000276133"/>
    </source>
</evidence>
<gene>
    <name evidence="1" type="ORF">BpHYR1_053260</name>
</gene>
<name>A0A3M7T1D4_BRAPC</name>
<dbReference type="AlphaFoldDB" id="A0A3M7T1D4"/>
<keyword evidence="2" id="KW-1185">Reference proteome</keyword>
<accession>A0A3M7T1D4</accession>
<sequence>MLDILFKLNFLCQKCFQVFIRTGLIVALNKSLLCKLFVSDVRDEITNQEKKMCVVFFSLFEIYFGEKKFLWFHNNKFVIEKAQIARSKF</sequence>
<comment type="caution">
    <text evidence="1">The sequence shown here is derived from an EMBL/GenBank/DDBJ whole genome shotgun (WGS) entry which is preliminary data.</text>
</comment>
<evidence type="ECO:0000313" key="1">
    <source>
        <dbReference type="EMBL" id="RNA41765.1"/>
    </source>
</evidence>